<feature type="region of interest" description="Disordered" evidence="2">
    <location>
        <begin position="149"/>
        <end position="180"/>
    </location>
</feature>
<dbReference type="SMART" id="SM01057">
    <property type="entry name" value="Carb_anhydrase"/>
    <property type="match status" value="1"/>
</dbReference>
<dbReference type="PANTHER" id="PTHR18952">
    <property type="entry name" value="CARBONIC ANHYDRASE"/>
    <property type="match status" value="1"/>
</dbReference>
<organism evidence="4">
    <name type="scientific">Lepeophtheirus salmonis</name>
    <name type="common">Salmon louse</name>
    <name type="synonym">Caligus salmonis</name>
    <dbReference type="NCBI Taxonomy" id="72036"/>
    <lineage>
        <taxon>Eukaryota</taxon>
        <taxon>Metazoa</taxon>
        <taxon>Ecdysozoa</taxon>
        <taxon>Arthropoda</taxon>
        <taxon>Crustacea</taxon>
        <taxon>Multicrustacea</taxon>
        <taxon>Hexanauplia</taxon>
        <taxon>Copepoda</taxon>
        <taxon>Siphonostomatoida</taxon>
        <taxon>Caligidae</taxon>
        <taxon>Lepeophtheirus</taxon>
    </lineage>
</organism>
<evidence type="ECO:0000256" key="1">
    <source>
        <dbReference type="ARBA" id="ARBA00010718"/>
    </source>
</evidence>
<evidence type="ECO:0000313" key="4">
    <source>
        <dbReference type="EMBL" id="CDW32461.1"/>
    </source>
</evidence>
<dbReference type="EMBL" id="HACA01015100">
    <property type="protein sequence ID" value="CDW32461.1"/>
    <property type="molecule type" value="Transcribed_RNA"/>
</dbReference>
<sequence length="404" mass="45877">LIYFLISIPPIKYGDNTVRAMNMFLVLSFLFLYTTFVSANWQEWWTYDGISGPWYWGVINPSWAMCAKGRKQSPINIDPRALLYDPGLKYFNVDKRSLDGTLENTGQFLVFKVESDRMSKMPVNITGGPLAYRYQFEKMIFHWGNDMGRDLTEEDESESNEEDEEGRHADPSHGGSQVRRGYRLVPGSEHSIDGKAFPAEIQLYGFNAHIFKNLSEAVHHPHGVVGVSILVQEAERGASPGLRPITSQLEEVTYKGQNIPITNLNLAEIMPDTDNYMTYEGSTTYPGCWETVTWILMNKPIYVTRSELLAFRQLMRGDRASPKAPLGNNIRTLQGLNARNIRTNLNFDVSTDMVPSKKGSRFFHNKKNKGEKSKHRQPSMPVSCPDVLNGVRFQTSSWVKSMSP</sequence>
<protein>
    <recommendedName>
        <fullName evidence="3">Alpha-carbonic anhydrase domain-containing protein</fullName>
    </recommendedName>
</protein>
<dbReference type="GO" id="GO:0008270">
    <property type="term" value="F:zinc ion binding"/>
    <property type="evidence" value="ECO:0007669"/>
    <property type="project" value="InterPro"/>
</dbReference>
<feature type="compositionally biased region" description="Acidic residues" evidence="2">
    <location>
        <begin position="152"/>
        <end position="164"/>
    </location>
</feature>
<name>A0A0K2U438_LEPSM</name>
<dbReference type="AlphaFoldDB" id="A0A0K2U438"/>
<dbReference type="SUPFAM" id="SSF51069">
    <property type="entry name" value="Carbonic anhydrase"/>
    <property type="match status" value="1"/>
</dbReference>
<dbReference type="GO" id="GO:0006730">
    <property type="term" value="P:one-carbon metabolic process"/>
    <property type="evidence" value="ECO:0007669"/>
    <property type="project" value="TreeGrafter"/>
</dbReference>
<feature type="non-terminal residue" evidence="4">
    <location>
        <position position="1"/>
    </location>
</feature>
<dbReference type="InterPro" id="IPR023561">
    <property type="entry name" value="Carbonic_anhydrase_a-class"/>
</dbReference>
<evidence type="ECO:0000259" key="3">
    <source>
        <dbReference type="PROSITE" id="PS51144"/>
    </source>
</evidence>
<feature type="compositionally biased region" description="Basic residues" evidence="2">
    <location>
        <begin position="358"/>
        <end position="377"/>
    </location>
</feature>
<dbReference type="PANTHER" id="PTHR18952:SF228">
    <property type="entry name" value="CARBONIC ANHYDRASE-RELATED PROTEIN A, ISOFORM B"/>
    <property type="match status" value="1"/>
</dbReference>
<evidence type="ECO:0000256" key="2">
    <source>
        <dbReference type="SAM" id="MobiDB-lite"/>
    </source>
</evidence>
<dbReference type="GO" id="GO:0004089">
    <property type="term" value="F:carbonate dehydratase activity"/>
    <property type="evidence" value="ECO:0007669"/>
    <property type="project" value="InterPro"/>
</dbReference>
<feature type="domain" description="Alpha-carbonic anhydrase" evidence="3">
    <location>
        <begin position="43"/>
        <end position="345"/>
    </location>
</feature>
<reference evidence="4" key="1">
    <citation type="submission" date="2014-05" db="EMBL/GenBank/DDBJ databases">
        <authorList>
            <person name="Chronopoulou M."/>
        </authorList>
    </citation>
    <scope>NUCLEOTIDE SEQUENCE</scope>
    <source>
        <tissue evidence="4">Whole organism</tissue>
    </source>
</reference>
<dbReference type="InterPro" id="IPR001148">
    <property type="entry name" value="CA_dom"/>
</dbReference>
<accession>A0A0K2U438</accession>
<comment type="similarity">
    <text evidence="1">Belongs to the alpha-carbonic anhydrase family.</text>
</comment>
<dbReference type="Pfam" id="PF00194">
    <property type="entry name" value="Carb_anhydrase"/>
    <property type="match status" value="2"/>
</dbReference>
<feature type="region of interest" description="Disordered" evidence="2">
    <location>
        <begin position="358"/>
        <end position="385"/>
    </location>
</feature>
<dbReference type="PROSITE" id="PS51144">
    <property type="entry name" value="ALPHA_CA_2"/>
    <property type="match status" value="1"/>
</dbReference>
<dbReference type="Gene3D" id="3.10.200.10">
    <property type="entry name" value="Alpha carbonic anhydrase"/>
    <property type="match status" value="1"/>
</dbReference>
<dbReference type="InterPro" id="IPR036398">
    <property type="entry name" value="CA_dom_sf"/>
</dbReference>
<dbReference type="OrthoDB" id="5978072at2759"/>
<proteinExistence type="inferred from homology"/>